<accession>M0AFY3</accession>
<evidence type="ECO:0000313" key="2">
    <source>
        <dbReference type="EMBL" id="ELY96263.1"/>
    </source>
</evidence>
<reference evidence="2 3" key="1">
    <citation type="journal article" date="2014" name="PLoS Genet.">
        <title>Phylogenetically driven sequencing of extremely halophilic archaea reveals strategies for static and dynamic osmo-response.</title>
        <authorList>
            <person name="Becker E.A."/>
            <person name="Seitzer P.M."/>
            <person name="Tritt A."/>
            <person name="Larsen D."/>
            <person name="Krusor M."/>
            <person name="Yao A.I."/>
            <person name="Wu D."/>
            <person name="Madern D."/>
            <person name="Eisen J.A."/>
            <person name="Darling A.E."/>
            <person name="Facciotti M.T."/>
        </authorList>
    </citation>
    <scope>NUCLEOTIDE SEQUENCE [LARGE SCALE GENOMIC DNA]</scope>
    <source>
        <strain evidence="2 3">DSM 12281</strain>
    </source>
</reference>
<dbReference type="EMBL" id="AOIL01000009">
    <property type="protein sequence ID" value="ELY96263.1"/>
    <property type="molecule type" value="Genomic_DNA"/>
</dbReference>
<proteinExistence type="predicted"/>
<dbReference type="PATRIC" id="fig|1230458.4.peg.194"/>
<comment type="caution">
    <text evidence="2">The sequence shown here is derived from an EMBL/GenBank/DDBJ whole genome shotgun (WGS) entry which is preliminary data.</text>
</comment>
<dbReference type="STRING" id="1230458.C484_01075"/>
<keyword evidence="3" id="KW-1185">Reference proteome</keyword>
<dbReference type="Gene3D" id="3.40.630.30">
    <property type="match status" value="1"/>
</dbReference>
<dbReference type="SUPFAM" id="SSF55729">
    <property type="entry name" value="Acyl-CoA N-acyltransferases (Nat)"/>
    <property type="match status" value="1"/>
</dbReference>
<organism evidence="2 3">
    <name type="scientific">Natrialba taiwanensis DSM 12281</name>
    <dbReference type="NCBI Taxonomy" id="1230458"/>
    <lineage>
        <taxon>Archaea</taxon>
        <taxon>Methanobacteriati</taxon>
        <taxon>Methanobacteriota</taxon>
        <taxon>Stenosarchaea group</taxon>
        <taxon>Halobacteria</taxon>
        <taxon>Halobacteriales</taxon>
        <taxon>Natrialbaceae</taxon>
        <taxon>Natrialba</taxon>
    </lineage>
</organism>
<feature type="domain" description="N-acetyltransferase" evidence="1">
    <location>
        <begin position="13"/>
        <end position="158"/>
    </location>
</feature>
<name>M0AFY3_9EURY</name>
<evidence type="ECO:0000313" key="3">
    <source>
        <dbReference type="Proteomes" id="UP000011648"/>
    </source>
</evidence>
<dbReference type="Pfam" id="PF13527">
    <property type="entry name" value="Acetyltransf_9"/>
    <property type="match status" value="1"/>
</dbReference>
<dbReference type="Proteomes" id="UP000011648">
    <property type="component" value="Unassembled WGS sequence"/>
</dbReference>
<keyword evidence="2" id="KW-0808">Transferase</keyword>
<sequence length="364" mass="41391">MSLETSHETAGDYNVRRYERGDRDGILSLFEKQWGDRLSAAWFDWKFVDDPYLSHVPITLAERNGKIVAVQGYIPSPVRWKDQIISALKPVDAVVHPDHRRQGLYSLITEAAIDEYLDREPAFFFNFPNVASLGAQKKLGWSEIDVIPMYYRLQRPHEMLTTERVPAPLEQSLTVAARAYLSVRGRFSSESSNFDVTRYSSVPGDLLESLYESHVPQRFHAYREAQYYHWVFDAPNYDHTIYVAHRDDCPVAALITRTENGRAVKIMETLPMTADHEAFADLLAAAVADNKAAGVITVSNRILPPELLERFGFVSNQNPVLSRVGTPTYLAARPLWRDDESAPISPRTLTASENWRVSFLEVTD</sequence>
<dbReference type="InterPro" id="IPR016181">
    <property type="entry name" value="Acyl_CoA_acyltransferase"/>
</dbReference>
<dbReference type="GO" id="GO:0016747">
    <property type="term" value="F:acyltransferase activity, transferring groups other than amino-acyl groups"/>
    <property type="evidence" value="ECO:0007669"/>
    <property type="project" value="InterPro"/>
</dbReference>
<dbReference type="InterPro" id="IPR000182">
    <property type="entry name" value="GNAT_dom"/>
</dbReference>
<evidence type="ECO:0000259" key="1">
    <source>
        <dbReference type="PROSITE" id="PS51186"/>
    </source>
</evidence>
<dbReference type="AlphaFoldDB" id="M0AFY3"/>
<dbReference type="CDD" id="cd04301">
    <property type="entry name" value="NAT_SF"/>
    <property type="match status" value="1"/>
</dbReference>
<protein>
    <submittedName>
        <fullName evidence="2">GCN5-like N-acetyltransferase</fullName>
    </submittedName>
</protein>
<gene>
    <name evidence="2" type="ORF">C484_01075</name>
</gene>
<dbReference type="OrthoDB" id="299799at2157"/>
<dbReference type="RefSeq" id="WP_006824123.1">
    <property type="nucleotide sequence ID" value="NZ_AOIL01000009.1"/>
</dbReference>
<dbReference type="PROSITE" id="PS51186">
    <property type="entry name" value="GNAT"/>
    <property type="match status" value="1"/>
</dbReference>